<dbReference type="CDD" id="cd16385">
    <property type="entry name" value="IcmL"/>
    <property type="match status" value="1"/>
</dbReference>
<dbReference type="AlphaFoldDB" id="A0A0Q9YT44"/>
<evidence type="ECO:0000256" key="2">
    <source>
        <dbReference type="SAM" id="Phobius"/>
    </source>
</evidence>
<feature type="region of interest" description="Disordered" evidence="1">
    <location>
        <begin position="1"/>
        <end position="22"/>
    </location>
</feature>
<accession>A0A0Q9YT44</accession>
<dbReference type="RefSeq" id="WP_235528035.1">
    <property type="nucleotide sequence ID" value="NZ_LKHV02000001.1"/>
</dbReference>
<organism evidence="3">
    <name type="scientific">Candidatus Berkiella cookevillensis</name>
    <dbReference type="NCBI Taxonomy" id="437022"/>
    <lineage>
        <taxon>Bacteria</taxon>
        <taxon>Pseudomonadati</taxon>
        <taxon>Pseudomonadota</taxon>
        <taxon>Gammaproteobacteria</taxon>
        <taxon>Candidatus Berkiellales</taxon>
        <taxon>Candidatus Berkiellaceae</taxon>
        <taxon>Candidatus Berkiella</taxon>
    </lineage>
</organism>
<keyword evidence="2" id="KW-1133">Transmembrane helix</keyword>
<keyword evidence="2" id="KW-0472">Membrane</keyword>
<evidence type="ECO:0000313" key="3">
    <source>
        <dbReference type="EMBL" id="KRG20100.1"/>
    </source>
</evidence>
<comment type="caution">
    <text evidence="3">The sequence shown here is derived from an EMBL/GenBank/DDBJ whole genome shotgun (WGS) entry which is preliminary data.</text>
</comment>
<dbReference type="InterPro" id="IPR021055">
    <property type="entry name" value="T4BSS_IcmL/DotI"/>
</dbReference>
<dbReference type="NCBIfam" id="NF038072">
    <property type="entry name" value="IcmL_DotI_only"/>
    <property type="match status" value="1"/>
</dbReference>
<protein>
    <submittedName>
        <fullName evidence="3">Macrophage killing protein with similarity to conjugation protein</fullName>
    </submittedName>
</protein>
<reference evidence="3" key="1">
    <citation type="submission" date="2015-09" db="EMBL/GenBank/DDBJ databases">
        <title>Draft Genome Sequences of Two Novel Amoeba-resistant Intranuclear Bacteria, Candidatus Berkiella cookevillensis and Candidatus Berkiella aquae.</title>
        <authorList>
            <person name="Mehari Y.T."/>
            <person name="Arivett B.A."/>
            <person name="Farone A.L."/>
            <person name="Gunderson J.H."/>
            <person name="Farone M.B."/>
        </authorList>
    </citation>
    <scope>NUCLEOTIDE SEQUENCE [LARGE SCALE GENOMIC DNA]</scope>
    <source>
        <strain evidence="3">CC99</strain>
    </source>
</reference>
<dbReference type="EMBL" id="LKHV01000001">
    <property type="protein sequence ID" value="KRG20100.1"/>
    <property type="molecule type" value="Genomic_DNA"/>
</dbReference>
<dbReference type="STRING" id="437022.CC99x_00321"/>
<evidence type="ECO:0000256" key="1">
    <source>
        <dbReference type="SAM" id="MobiDB-lite"/>
    </source>
</evidence>
<keyword evidence="2" id="KW-0812">Transmembrane</keyword>
<name>A0A0Q9YT44_9GAMM</name>
<dbReference type="Pfam" id="PF11393">
    <property type="entry name" value="T4BSS_DotI_IcmL"/>
    <property type="match status" value="1"/>
</dbReference>
<gene>
    <name evidence="3" type="ORF">CC99x_00321</name>
</gene>
<feature type="transmembrane region" description="Helical" evidence="2">
    <location>
        <begin position="56"/>
        <end position="77"/>
    </location>
</feature>
<proteinExistence type="predicted"/>
<sequence>MATTSGDVKSTEDKKPKVAKQAKENFAPASLPSMKTGGLDLVMLRNNFYRDNFRRMMIFCLLLLIIIGALIGNIYYLQTHQPTPKYFATTHDGKLIELIALNQPNLSTNALLQWSVEAATAAYTFNFVNYRKALQDSRIYFTKLGYQNFLKALTDSRNLEAVRTKKLVVSAVPTGAPVILKEGVTSSGLFAWQVQFPMLLTYQSASETIPQNIVITMLITRVPTLESPKGVGIASFVVREGSPTR</sequence>